<evidence type="ECO:0000256" key="1">
    <source>
        <dbReference type="SAM" id="Phobius"/>
    </source>
</evidence>
<feature type="transmembrane region" description="Helical" evidence="1">
    <location>
        <begin position="113"/>
        <end position="137"/>
    </location>
</feature>
<dbReference type="PANTHER" id="PTHR12864">
    <property type="entry name" value="RAN BINDING PROTEIN 9-RELATED"/>
    <property type="match status" value="1"/>
</dbReference>
<evidence type="ECO:0000259" key="2">
    <source>
        <dbReference type="PROSITE" id="PS50188"/>
    </source>
</evidence>
<keyword evidence="1" id="KW-0812">Transmembrane</keyword>
<dbReference type="InterPro" id="IPR013320">
    <property type="entry name" value="ConA-like_dom_sf"/>
</dbReference>
<keyword evidence="3" id="KW-1185">Reference proteome</keyword>
<dbReference type="InterPro" id="IPR001870">
    <property type="entry name" value="B30.2/SPRY"/>
</dbReference>
<keyword evidence="1" id="KW-0472">Membrane</keyword>
<dbReference type="InterPro" id="IPR043136">
    <property type="entry name" value="B30.2/SPRY_sf"/>
</dbReference>
<organism evidence="3 4">
    <name type="scientific">Globodera rostochiensis</name>
    <name type="common">Golden nematode worm</name>
    <name type="synonym">Heterodera rostochiensis</name>
    <dbReference type="NCBI Taxonomy" id="31243"/>
    <lineage>
        <taxon>Eukaryota</taxon>
        <taxon>Metazoa</taxon>
        <taxon>Ecdysozoa</taxon>
        <taxon>Nematoda</taxon>
        <taxon>Chromadorea</taxon>
        <taxon>Rhabditida</taxon>
        <taxon>Tylenchina</taxon>
        <taxon>Tylenchomorpha</taxon>
        <taxon>Tylenchoidea</taxon>
        <taxon>Heteroderidae</taxon>
        <taxon>Heteroderinae</taxon>
        <taxon>Globodera</taxon>
    </lineage>
</organism>
<dbReference type="Proteomes" id="UP000887572">
    <property type="component" value="Unplaced"/>
</dbReference>
<feature type="domain" description="B30.2/SPRY" evidence="2">
    <location>
        <begin position="150"/>
        <end position="351"/>
    </location>
</feature>
<accession>A0A914HX81</accession>
<dbReference type="SMART" id="SM00449">
    <property type="entry name" value="SPRY"/>
    <property type="match status" value="1"/>
</dbReference>
<dbReference type="AlphaFoldDB" id="A0A914HX81"/>
<dbReference type="CDD" id="cd12885">
    <property type="entry name" value="SPRY_RanBP_like"/>
    <property type="match status" value="1"/>
</dbReference>
<dbReference type="PROSITE" id="PS50188">
    <property type="entry name" value="B302_SPRY"/>
    <property type="match status" value="1"/>
</dbReference>
<dbReference type="InterPro" id="IPR003877">
    <property type="entry name" value="SPRY_dom"/>
</dbReference>
<evidence type="ECO:0000313" key="3">
    <source>
        <dbReference type="Proteomes" id="UP000887572"/>
    </source>
</evidence>
<dbReference type="WBParaSite" id="Gr19_v10_g4617.t1">
    <property type="protein sequence ID" value="Gr19_v10_g4617.t1"/>
    <property type="gene ID" value="Gr19_v10_g4617"/>
</dbReference>
<protein>
    <submittedName>
        <fullName evidence="4">B30.2/SPRY domain-containing protein</fullName>
    </submittedName>
</protein>
<dbReference type="Gene3D" id="2.60.120.920">
    <property type="match status" value="1"/>
</dbReference>
<dbReference type="InterPro" id="IPR044736">
    <property type="entry name" value="Gid1/RanBPM/SPLA_SPRY"/>
</dbReference>
<name>A0A914HX81_GLORO</name>
<reference evidence="4" key="1">
    <citation type="submission" date="2022-11" db="UniProtKB">
        <authorList>
            <consortium name="WormBaseParasite"/>
        </authorList>
    </citation>
    <scope>IDENTIFICATION</scope>
</reference>
<sequence length="363" mass="40788">MASYFLAENRITYRRKSETETRWKNIPIQKLREPAYAVNQIPMRETAHAVTQTKMRETAHAVTQTKMRETANAVTQTKIRVTANTVTQTTIQRETTETAKTKIEKNVKKAMNLLTLNVFCSFIILVVLVAGFIWTFMTNYAENGKNNLVEKVVSVVPQENFSLTPPAQETTISQKAATKGFVQLQNQWNCHSELLLMDQTVMHKGEKNGWRSCRGKKMSRKIGLFYYEVTIKNCSTCDSNIAIGLAGASIPKEGKMVGDYPGSYAYVSNGTFRGNTVHNEQIFSSEKPKFEIDDIVGVGVNLTTRQIFYTNNGHRFDILSLQLDIAAGLYPAVSMNGPFDTIEANFGPNFEYKLSQEDGADVK</sequence>
<dbReference type="Pfam" id="PF00622">
    <property type="entry name" value="SPRY"/>
    <property type="match status" value="1"/>
</dbReference>
<dbReference type="SUPFAM" id="SSF49899">
    <property type="entry name" value="Concanavalin A-like lectins/glucanases"/>
    <property type="match status" value="1"/>
</dbReference>
<dbReference type="InterPro" id="IPR050618">
    <property type="entry name" value="Ubq-SigPath_Reg"/>
</dbReference>
<proteinExistence type="predicted"/>
<keyword evidence="1" id="KW-1133">Transmembrane helix</keyword>
<evidence type="ECO:0000313" key="4">
    <source>
        <dbReference type="WBParaSite" id="Gr19_v10_g4617.t1"/>
    </source>
</evidence>